<feature type="transmembrane region" description="Helical" evidence="2">
    <location>
        <begin position="6"/>
        <end position="26"/>
    </location>
</feature>
<sequence>MDMLVIHIVAEIAVFFSAICIIYYFFQITQGMGNKRQNYVYCLSAVIVLLLAAPVANLSRQKTVSPTDQVSNQVRKAQKKRQSQRESQQKRDSQQSSTRTTTK</sequence>
<keyword evidence="2" id="KW-0472">Membrane</keyword>
<feature type="region of interest" description="Disordered" evidence="1">
    <location>
        <begin position="60"/>
        <end position="103"/>
    </location>
</feature>
<keyword evidence="2" id="KW-1133">Transmembrane helix</keyword>
<feature type="compositionally biased region" description="Low complexity" evidence="1">
    <location>
        <begin position="94"/>
        <end position="103"/>
    </location>
</feature>
<organism evidence="3 4">
    <name type="scientific">Levilactobacillus hammesii DSM 16381</name>
    <dbReference type="NCBI Taxonomy" id="1423753"/>
    <lineage>
        <taxon>Bacteria</taxon>
        <taxon>Bacillati</taxon>
        <taxon>Bacillota</taxon>
        <taxon>Bacilli</taxon>
        <taxon>Lactobacillales</taxon>
        <taxon>Lactobacillaceae</taxon>
        <taxon>Levilactobacillus</taxon>
    </lineage>
</organism>
<feature type="compositionally biased region" description="Polar residues" evidence="1">
    <location>
        <begin position="60"/>
        <end position="72"/>
    </location>
</feature>
<evidence type="ECO:0000313" key="3">
    <source>
        <dbReference type="EMBL" id="KRL93431.1"/>
    </source>
</evidence>
<dbReference type="AlphaFoldDB" id="A0A0R1UJK7"/>
<accession>A0A0R1UJK7</accession>
<name>A0A0R1UJK7_9LACO</name>
<comment type="caution">
    <text evidence="3">The sequence shown here is derived from an EMBL/GenBank/DDBJ whole genome shotgun (WGS) entry which is preliminary data.</text>
</comment>
<reference evidence="3 4" key="1">
    <citation type="journal article" date="2015" name="Genome Announc.">
        <title>Expanding the biotechnology potential of lactobacilli through comparative genomics of 213 strains and associated genera.</title>
        <authorList>
            <person name="Sun Z."/>
            <person name="Harris H.M."/>
            <person name="McCann A."/>
            <person name="Guo C."/>
            <person name="Argimon S."/>
            <person name="Zhang W."/>
            <person name="Yang X."/>
            <person name="Jeffery I.B."/>
            <person name="Cooney J.C."/>
            <person name="Kagawa T.F."/>
            <person name="Liu W."/>
            <person name="Song Y."/>
            <person name="Salvetti E."/>
            <person name="Wrobel A."/>
            <person name="Rasinkangas P."/>
            <person name="Parkhill J."/>
            <person name="Rea M.C."/>
            <person name="O'Sullivan O."/>
            <person name="Ritari J."/>
            <person name="Douillard F.P."/>
            <person name="Paul Ross R."/>
            <person name="Yang R."/>
            <person name="Briner A.E."/>
            <person name="Felis G.E."/>
            <person name="de Vos W.M."/>
            <person name="Barrangou R."/>
            <person name="Klaenhammer T.R."/>
            <person name="Caufield P.W."/>
            <person name="Cui Y."/>
            <person name="Zhang H."/>
            <person name="O'Toole P.W."/>
        </authorList>
    </citation>
    <scope>NUCLEOTIDE SEQUENCE [LARGE SCALE GENOMIC DNA]</scope>
    <source>
        <strain evidence="3 4">DSM 16381</strain>
    </source>
</reference>
<protein>
    <submittedName>
        <fullName evidence="3">Uncharacterized protein</fullName>
    </submittedName>
</protein>
<gene>
    <name evidence="3" type="ORF">FD28_GL001312</name>
</gene>
<feature type="compositionally biased region" description="Basic and acidic residues" evidence="1">
    <location>
        <begin position="83"/>
        <end position="93"/>
    </location>
</feature>
<evidence type="ECO:0000256" key="1">
    <source>
        <dbReference type="SAM" id="MobiDB-lite"/>
    </source>
</evidence>
<keyword evidence="2" id="KW-0812">Transmembrane</keyword>
<feature type="transmembrane region" description="Helical" evidence="2">
    <location>
        <begin position="38"/>
        <end position="56"/>
    </location>
</feature>
<evidence type="ECO:0000256" key="2">
    <source>
        <dbReference type="SAM" id="Phobius"/>
    </source>
</evidence>
<evidence type="ECO:0000313" key="4">
    <source>
        <dbReference type="Proteomes" id="UP000051580"/>
    </source>
</evidence>
<keyword evidence="4" id="KW-1185">Reference proteome</keyword>
<dbReference type="Proteomes" id="UP000051580">
    <property type="component" value="Unassembled WGS sequence"/>
</dbReference>
<dbReference type="EMBL" id="AZFS01000064">
    <property type="protein sequence ID" value="KRL93431.1"/>
    <property type="molecule type" value="Genomic_DNA"/>
</dbReference>
<proteinExistence type="predicted"/>
<dbReference type="PATRIC" id="fig|1423753.3.peg.1363"/>